<organism evidence="1 2">
    <name type="scientific">Iningainema tapete BLCC-T55</name>
    <dbReference type="NCBI Taxonomy" id="2748662"/>
    <lineage>
        <taxon>Bacteria</taxon>
        <taxon>Bacillati</taxon>
        <taxon>Cyanobacteriota</taxon>
        <taxon>Cyanophyceae</taxon>
        <taxon>Nostocales</taxon>
        <taxon>Scytonemataceae</taxon>
        <taxon>Iningainema tapete</taxon>
    </lineage>
</organism>
<dbReference type="Proteomes" id="UP000629098">
    <property type="component" value="Unassembled WGS sequence"/>
</dbReference>
<comment type="caution">
    <text evidence="1">The sequence shown here is derived from an EMBL/GenBank/DDBJ whole genome shotgun (WGS) entry which is preliminary data.</text>
</comment>
<evidence type="ECO:0000313" key="1">
    <source>
        <dbReference type="EMBL" id="MBD2776560.1"/>
    </source>
</evidence>
<sequence>MTNWCSEFLNQKTLNLLAKGIATHRQTIGRPLIQGILGLQGTGKTTMCKALSSTLHSLGYRTLNLSLDDLYKTHSERLTLKQLDPRLIWRGPPGTHDVNLGLTLLEQIRRHQSPVIVPRFDKSAHGGLGDRTTPETVENIDIVLFEGWFIGVQPINPAAFETAPPPILTREDRAFARDMNQQLNQYLPLWKLLDSLILLNPIDYRLSLEWRQKAEQQMIAAGKPGMTDAQIQEFVNYFWRSLHPELFIKPLIKPPTIVDLVIEILPNHTFGATYEPK</sequence>
<reference evidence="1" key="1">
    <citation type="submission" date="2020-09" db="EMBL/GenBank/DDBJ databases">
        <title>Iningainema tapete sp. nov. (Scytonemataceae, Cyanobacteria) from greenhouses in central Florida (USA) produces two types of nodularin with biosynthetic potential for microcystin-LR and anabaenopeptins.</title>
        <authorList>
            <person name="Berthold D.E."/>
            <person name="Lefler F.W."/>
            <person name="Huang I.-S."/>
            <person name="Abdulla H."/>
            <person name="Zimba P.V."/>
            <person name="Laughinghouse H.D. IV."/>
        </authorList>
    </citation>
    <scope>NUCLEOTIDE SEQUENCE</scope>
    <source>
        <strain evidence="1">BLCCT55</strain>
    </source>
</reference>
<dbReference type="RefSeq" id="WP_190835635.1">
    <property type="nucleotide sequence ID" value="NZ_CAWPPI010000098.1"/>
</dbReference>
<keyword evidence="1" id="KW-0808">Transferase</keyword>
<name>A0A8J6XQS2_9CYAN</name>
<dbReference type="EMBL" id="JACXAE010000098">
    <property type="protein sequence ID" value="MBD2776560.1"/>
    <property type="molecule type" value="Genomic_DNA"/>
</dbReference>
<accession>A0A8J6XQS2</accession>
<dbReference type="SUPFAM" id="SSF52540">
    <property type="entry name" value="P-loop containing nucleoside triphosphate hydrolases"/>
    <property type="match status" value="1"/>
</dbReference>
<protein>
    <submittedName>
        <fullName evidence="1">Glycerate kinase</fullName>
    </submittedName>
</protein>
<dbReference type="PANTHER" id="PTHR10285">
    <property type="entry name" value="URIDINE KINASE"/>
    <property type="match status" value="1"/>
</dbReference>
<dbReference type="GO" id="GO:0016301">
    <property type="term" value="F:kinase activity"/>
    <property type="evidence" value="ECO:0007669"/>
    <property type="project" value="UniProtKB-KW"/>
</dbReference>
<dbReference type="Gene3D" id="3.40.50.300">
    <property type="entry name" value="P-loop containing nucleotide triphosphate hydrolases"/>
    <property type="match status" value="1"/>
</dbReference>
<proteinExistence type="predicted"/>
<dbReference type="AlphaFoldDB" id="A0A8J6XQS2"/>
<evidence type="ECO:0000313" key="2">
    <source>
        <dbReference type="Proteomes" id="UP000629098"/>
    </source>
</evidence>
<keyword evidence="2" id="KW-1185">Reference proteome</keyword>
<gene>
    <name evidence="1" type="ORF">ICL16_32035</name>
</gene>
<keyword evidence="1" id="KW-0418">Kinase</keyword>
<dbReference type="InterPro" id="IPR027417">
    <property type="entry name" value="P-loop_NTPase"/>
</dbReference>